<evidence type="ECO:0000313" key="21">
    <source>
        <dbReference type="EMBL" id="KAJ5408893.1"/>
    </source>
</evidence>
<comment type="catalytic activity">
    <reaction evidence="14 16">
        <text>ATP + (deoxyribonucleotide)n-3'-hydroxyl + 5'-phospho-(deoxyribonucleotide)m = (deoxyribonucleotide)n+m + AMP + diphosphate.</text>
        <dbReference type="EC" id="6.5.1.1"/>
    </reaction>
</comment>
<keyword evidence="10" id="KW-0460">Magnesium</keyword>
<dbReference type="InterPro" id="IPR021536">
    <property type="entry name" value="DNA_ligase_IV_dom"/>
</dbReference>
<dbReference type="GO" id="GO:0006297">
    <property type="term" value="P:nucleotide-excision repair, DNA gap filling"/>
    <property type="evidence" value="ECO:0007669"/>
    <property type="project" value="TreeGrafter"/>
</dbReference>
<dbReference type="InterPro" id="IPR012308">
    <property type="entry name" value="DNA_ligase_ATP-dep_N"/>
</dbReference>
<evidence type="ECO:0000256" key="18">
    <source>
        <dbReference type="SAM" id="MobiDB-lite"/>
    </source>
</evidence>
<keyword evidence="9 16" id="KW-0067">ATP-binding</keyword>
<keyword evidence="6" id="KW-0677">Repeat</keyword>
<dbReference type="AlphaFoldDB" id="A0A9W9W9W0"/>
<keyword evidence="11 16" id="KW-0233">DNA recombination</keyword>
<dbReference type="GO" id="GO:0006310">
    <property type="term" value="P:DNA recombination"/>
    <property type="evidence" value="ECO:0007669"/>
    <property type="project" value="UniProtKB-KW"/>
</dbReference>
<dbReference type="SMART" id="SM00292">
    <property type="entry name" value="BRCT"/>
    <property type="match status" value="1"/>
</dbReference>
<organism evidence="21 22">
    <name type="scientific">Penicillium cosmopolitanum</name>
    <dbReference type="NCBI Taxonomy" id="1131564"/>
    <lineage>
        <taxon>Eukaryota</taxon>
        <taxon>Fungi</taxon>
        <taxon>Dikarya</taxon>
        <taxon>Ascomycota</taxon>
        <taxon>Pezizomycotina</taxon>
        <taxon>Eurotiomycetes</taxon>
        <taxon>Eurotiomycetidae</taxon>
        <taxon>Eurotiales</taxon>
        <taxon>Aspergillaceae</taxon>
        <taxon>Penicillium</taxon>
    </lineage>
</organism>
<name>A0A9W9W9W0_9EURO</name>
<dbReference type="GO" id="GO:0003910">
    <property type="term" value="F:DNA ligase (ATP) activity"/>
    <property type="evidence" value="ECO:0007669"/>
    <property type="project" value="UniProtKB-EC"/>
</dbReference>
<gene>
    <name evidence="21" type="ORF">N7509_002776</name>
</gene>
<dbReference type="Pfam" id="PF04675">
    <property type="entry name" value="DNA_ligase_A_N"/>
    <property type="match status" value="1"/>
</dbReference>
<evidence type="ECO:0000256" key="3">
    <source>
        <dbReference type="ARBA" id="ARBA00007572"/>
    </source>
</evidence>
<comment type="function">
    <text evidence="15">DNA ligase involved in DNA non-homologous end joining (NHEJ); required for double-strand break (DSB) repair.</text>
</comment>
<dbReference type="PANTHER" id="PTHR45997">
    <property type="entry name" value="DNA LIGASE 4"/>
    <property type="match status" value="1"/>
</dbReference>
<protein>
    <recommendedName>
        <fullName evidence="16">DNA ligase</fullName>
        <ecNumber evidence="16">6.5.1.1</ecNumber>
    </recommendedName>
</protein>
<evidence type="ECO:0000313" key="22">
    <source>
        <dbReference type="Proteomes" id="UP001147747"/>
    </source>
</evidence>
<dbReference type="CDD" id="cd17722">
    <property type="entry name" value="BRCT_DNA_ligase_IV_rpt1"/>
    <property type="match status" value="1"/>
</dbReference>
<dbReference type="Gene3D" id="1.10.3260.10">
    <property type="entry name" value="DNA ligase, ATP-dependent, N-terminal domain"/>
    <property type="match status" value="1"/>
</dbReference>
<dbReference type="GO" id="GO:0005524">
    <property type="term" value="F:ATP binding"/>
    <property type="evidence" value="ECO:0007669"/>
    <property type="project" value="UniProtKB-KW"/>
</dbReference>
<evidence type="ECO:0000256" key="7">
    <source>
        <dbReference type="ARBA" id="ARBA00022741"/>
    </source>
</evidence>
<dbReference type="PROSITE" id="PS00697">
    <property type="entry name" value="DNA_LIGASE_A1"/>
    <property type="match status" value="1"/>
</dbReference>
<dbReference type="Gene3D" id="2.40.50.140">
    <property type="entry name" value="Nucleic acid-binding proteins"/>
    <property type="match status" value="1"/>
</dbReference>
<evidence type="ECO:0000259" key="19">
    <source>
        <dbReference type="PROSITE" id="PS50160"/>
    </source>
</evidence>
<dbReference type="Pfam" id="PF16589">
    <property type="entry name" value="BRCT_2"/>
    <property type="match status" value="1"/>
</dbReference>
<evidence type="ECO:0000256" key="12">
    <source>
        <dbReference type="ARBA" id="ARBA00023204"/>
    </source>
</evidence>
<dbReference type="InterPro" id="IPR000977">
    <property type="entry name" value="DNA_ligase_ATP-dep"/>
</dbReference>
<keyword evidence="5" id="KW-0479">Metal-binding</keyword>
<feature type="domain" description="ATP-dependent DNA ligase family profile" evidence="19">
    <location>
        <begin position="421"/>
        <end position="544"/>
    </location>
</feature>
<proteinExistence type="inferred from homology"/>
<evidence type="ECO:0000256" key="10">
    <source>
        <dbReference type="ARBA" id="ARBA00022842"/>
    </source>
</evidence>
<dbReference type="CDD" id="cd07903">
    <property type="entry name" value="Adenylation_DNA_ligase_IV"/>
    <property type="match status" value="1"/>
</dbReference>
<dbReference type="PROSITE" id="PS50172">
    <property type="entry name" value="BRCT"/>
    <property type="match status" value="2"/>
</dbReference>
<dbReference type="EC" id="6.5.1.1" evidence="16"/>
<dbReference type="Pfam" id="PF01068">
    <property type="entry name" value="DNA_ligase_A_M"/>
    <property type="match status" value="1"/>
</dbReference>
<dbReference type="FunFam" id="3.30.470.30:FF:000013">
    <property type="entry name" value="DNA ligase"/>
    <property type="match status" value="1"/>
</dbReference>
<dbReference type="RefSeq" id="XP_056493208.1">
    <property type="nucleotide sequence ID" value="XM_056627413.1"/>
</dbReference>
<evidence type="ECO:0000256" key="8">
    <source>
        <dbReference type="ARBA" id="ARBA00022763"/>
    </source>
</evidence>
<keyword evidence="13" id="KW-0539">Nucleus</keyword>
<evidence type="ECO:0000256" key="13">
    <source>
        <dbReference type="ARBA" id="ARBA00023242"/>
    </source>
</evidence>
<comment type="caution">
    <text evidence="21">The sequence shown here is derived from an EMBL/GenBank/DDBJ whole genome shotgun (WGS) entry which is preliminary data.</text>
</comment>
<evidence type="ECO:0000256" key="6">
    <source>
        <dbReference type="ARBA" id="ARBA00022737"/>
    </source>
</evidence>
<dbReference type="InterPro" id="IPR001357">
    <property type="entry name" value="BRCT_dom"/>
</dbReference>
<dbReference type="GO" id="GO:0071897">
    <property type="term" value="P:DNA biosynthetic process"/>
    <property type="evidence" value="ECO:0007669"/>
    <property type="project" value="InterPro"/>
</dbReference>
<dbReference type="FunFam" id="1.10.3260.10:FF:000008">
    <property type="entry name" value="DNA ligase 4"/>
    <property type="match status" value="1"/>
</dbReference>
<evidence type="ECO:0000256" key="5">
    <source>
        <dbReference type="ARBA" id="ARBA00022723"/>
    </source>
</evidence>
<reference evidence="21" key="1">
    <citation type="submission" date="2022-12" db="EMBL/GenBank/DDBJ databases">
        <authorList>
            <person name="Petersen C."/>
        </authorList>
    </citation>
    <scope>NUCLEOTIDE SEQUENCE</scope>
    <source>
        <strain evidence="21">IBT 29677</strain>
    </source>
</reference>
<dbReference type="PROSITE" id="PS50160">
    <property type="entry name" value="DNA_LIGASE_A3"/>
    <property type="match status" value="1"/>
</dbReference>
<dbReference type="InterPro" id="IPR012309">
    <property type="entry name" value="DNA_ligase_ATP-dep_C"/>
</dbReference>
<sequence>MDSDEIVPDNPQNVGEDLDEKYPNRPHNRAPTFAFHELYLNLFNPLSEIKKKPAGSNLARRKAGPHGKGAAGLSPFELRRDIIIRFIARWRKDVGDDIYPAFRLILPDKDRDRAMYGMKEKVIGKMLVKIMKINKESEDGQTLLNWKLPSQTTGRMAGDFAGRCYEVLVKRPLRTEPGSLTIEEVNEKLDKLSIASKEEEQTPILAEFYKKMNPEELTWLIRIILRQMKVGATERTLFHAWHPDAESLYNISSSLRRVCWELHDPNIRLEGDDRGIALMQCFQPQLAQFQMHSFDKMVARMQPTEEDQVFWIEEKMDGERIQLHMAPDDSVPGGRKFAFWSRKAKDYTYLYGNGLHDENGALTRHLKDAFANGVRSVILDGEMVTWDPEQDALVPFGTLKTAAIAEQRNPFSKGPRPLYRVFDILHLNGAELTKYTLRDRRNALQKALQPVHRRFEILPYEEATTAAEVETCLRKVVAEASEGLVLKNPRSPYRLNERHDDWMKVKPDYMTEFGESLDLIVVGGYYGQGRRGGFLASFLCALRVDDNESSQNTDSSKFWSFCKVGGGFTAADYQEVRHITDGKWNKWDPKKPPTHLIELAGGDSQNERPDMWIKPSDSIVLCVKAASVTQSDSFRMGMTVRFPRFKTLRKDKNWKTALSVQEFLNLKSNAEQEQQEKQFDVDNSRKKRLKRATKKPLKIAGYDGESNVQYSGPSGHVFDNLNFFVMTESTFPEKKSKAELEQLVKANGGRIYQTNTAALDTICVAERRTVKVASLQKVGDTNIIRPSWLIDCVKQNVKDVGLPDLILPFEPRHMFFIMEDRAEEININADCFGDSYARDTSVEELKEILQQMGTVKQEAAPVLDASTSQRIEARIQEKVNSGYTAPCGWLFRGLSFFFSPVNQTNGEDDGMISLDLTLELLQNTASFAGANIATSLEAPGITHAIVNSETASPAKLDSLRKSVAALPGRKVPHLVTSKWVEESWKNGTLLDEERK</sequence>
<reference evidence="21" key="2">
    <citation type="journal article" date="2023" name="IMA Fungus">
        <title>Comparative genomic study of the Penicillium genus elucidates a diverse pangenome and 15 lateral gene transfer events.</title>
        <authorList>
            <person name="Petersen C."/>
            <person name="Sorensen T."/>
            <person name="Nielsen M.R."/>
            <person name="Sondergaard T.E."/>
            <person name="Sorensen J.L."/>
            <person name="Fitzpatrick D.A."/>
            <person name="Frisvad J.C."/>
            <person name="Nielsen K.L."/>
        </authorList>
    </citation>
    <scope>NUCLEOTIDE SEQUENCE</scope>
    <source>
        <strain evidence="21">IBT 29677</strain>
    </source>
</reference>
<dbReference type="PANTHER" id="PTHR45997:SF1">
    <property type="entry name" value="DNA LIGASE 4"/>
    <property type="match status" value="1"/>
</dbReference>
<dbReference type="GO" id="GO:0032807">
    <property type="term" value="C:DNA ligase IV complex"/>
    <property type="evidence" value="ECO:0007669"/>
    <property type="project" value="TreeGrafter"/>
</dbReference>
<evidence type="ECO:0000259" key="20">
    <source>
        <dbReference type="PROSITE" id="PS50172"/>
    </source>
</evidence>
<evidence type="ECO:0000256" key="14">
    <source>
        <dbReference type="ARBA" id="ARBA00034003"/>
    </source>
</evidence>
<dbReference type="SUPFAM" id="SSF50249">
    <property type="entry name" value="Nucleic acid-binding proteins"/>
    <property type="match status" value="1"/>
</dbReference>
<dbReference type="NCBIfam" id="TIGR00574">
    <property type="entry name" value="dnl1"/>
    <property type="match status" value="1"/>
</dbReference>
<dbReference type="InterPro" id="IPR029710">
    <property type="entry name" value="LIG4"/>
</dbReference>
<evidence type="ECO:0000256" key="4">
    <source>
        <dbReference type="ARBA" id="ARBA00022598"/>
    </source>
</evidence>
<dbReference type="GeneID" id="81366393"/>
<evidence type="ECO:0000256" key="9">
    <source>
        <dbReference type="ARBA" id="ARBA00022840"/>
    </source>
</evidence>
<keyword evidence="7 16" id="KW-0547">Nucleotide-binding</keyword>
<dbReference type="Pfam" id="PF11411">
    <property type="entry name" value="DNA_ligase_IV"/>
    <property type="match status" value="1"/>
</dbReference>
<feature type="domain" description="BRCT" evidence="20">
    <location>
        <begin position="713"/>
        <end position="796"/>
    </location>
</feature>
<keyword evidence="8 16" id="KW-0227">DNA damage</keyword>
<keyword evidence="22" id="KW-1185">Reference proteome</keyword>
<evidence type="ECO:0000256" key="15">
    <source>
        <dbReference type="ARBA" id="ARBA00043870"/>
    </source>
</evidence>
<dbReference type="SUPFAM" id="SSF56091">
    <property type="entry name" value="DNA ligase/mRNA capping enzyme, catalytic domain"/>
    <property type="match status" value="1"/>
</dbReference>
<comment type="subcellular location">
    <subcellularLocation>
        <location evidence="2">Nucleus</location>
    </subcellularLocation>
</comment>
<comment type="similarity">
    <text evidence="3 17">Belongs to the ATP-dependent DNA ligase family.</text>
</comment>
<dbReference type="GO" id="GO:0046872">
    <property type="term" value="F:metal ion binding"/>
    <property type="evidence" value="ECO:0007669"/>
    <property type="project" value="UniProtKB-KW"/>
</dbReference>
<dbReference type="InterPro" id="IPR016059">
    <property type="entry name" value="DNA_ligase_ATP-dep_CS"/>
</dbReference>
<dbReference type="FunFam" id="2.40.50.140:FF:000234">
    <property type="entry name" value="DNA ligase"/>
    <property type="match status" value="1"/>
</dbReference>
<dbReference type="GO" id="GO:0006303">
    <property type="term" value="P:double-strand break repair via nonhomologous end joining"/>
    <property type="evidence" value="ECO:0007669"/>
    <property type="project" value="TreeGrafter"/>
</dbReference>
<dbReference type="GO" id="GO:0003677">
    <property type="term" value="F:DNA binding"/>
    <property type="evidence" value="ECO:0007669"/>
    <property type="project" value="InterPro"/>
</dbReference>
<dbReference type="InterPro" id="IPR036599">
    <property type="entry name" value="DNA_ligase_N_sf"/>
</dbReference>
<dbReference type="OrthoDB" id="151490at2759"/>
<evidence type="ECO:0000256" key="11">
    <source>
        <dbReference type="ARBA" id="ARBA00023172"/>
    </source>
</evidence>
<dbReference type="EMBL" id="JAPZBU010000004">
    <property type="protein sequence ID" value="KAJ5408893.1"/>
    <property type="molecule type" value="Genomic_DNA"/>
</dbReference>
<accession>A0A9W9W9W0</accession>
<feature type="region of interest" description="Disordered" evidence="18">
    <location>
        <begin position="1"/>
        <end position="26"/>
    </location>
</feature>
<dbReference type="SUPFAM" id="SSF52113">
    <property type="entry name" value="BRCT domain"/>
    <property type="match status" value="2"/>
</dbReference>
<comment type="cofactor">
    <cofactor evidence="1">
        <name>Mg(2+)</name>
        <dbReference type="ChEBI" id="CHEBI:18420"/>
    </cofactor>
</comment>
<feature type="domain" description="BRCT" evidence="20">
    <location>
        <begin position="890"/>
        <end position="995"/>
    </location>
</feature>
<dbReference type="Proteomes" id="UP001147747">
    <property type="component" value="Unassembled WGS sequence"/>
</dbReference>
<evidence type="ECO:0000256" key="16">
    <source>
        <dbReference type="RuleBase" id="RU000617"/>
    </source>
</evidence>
<dbReference type="InterPro" id="IPR036420">
    <property type="entry name" value="BRCT_dom_sf"/>
</dbReference>
<dbReference type="InterPro" id="IPR044125">
    <property type="entry name" value="Adenylation_DNA_ligase_IV"/>
</dbReference>
<dbReference type="Pfam" id="PF04679">
    <property type="entry name" value="DNA_ligase_A_C"/>
    <property type="match status" value="1"/>
</dbReference>
<evidence type="ECO:0000256" key="17">
    <source>
        <dbReference type="RuleBase" id="RU004196"/>
    </source>
</evidence>
<keyword evidence="12 16" id="KW-0234">DNA repair</keyword>
<dbReference type="InterPro" id="IPR012310">
    <property type="entry name" value="DNA_ligase_ATP-dep_cent"/>
</dbReference>
<dbReference type="InterPro" id="IPR012340">
    <property type="entry name" value="NA-bd_OB-fold"/>
</dbReference>
<keyword evidence="4 16" id="KW-0436">Ligase</keyword>
<dbReference type="CDD" id="cd07968">
    <property type="entry name" value="OBF_DNA_ligase_IV"/>
    <property type="match status" value="1"/>
</dbReference>
<evidence type="ECO:0000256" key="1">
    <source>
        <dbReference type="ARBA" id="ARBA00001946"/>
    </source>
</evidence>
<evidence type="ECO:0000256" key="2">
    <source>
        <dbReference type="ARBA" id="ARBA00004123"/>
    </source>
</evidence>
<dbReference type="SUPFAM" id="SSF117018">
    <property type="entry name" value="ATP-dependent DNA ligase DNA-binding domain"/>
    <property type="match status" value="1"/>
</dbReference>
<dbReference type="Gene3D" id="3.30.470.30">
    <property type="entry name" value="DNA ligase/mRNA capping enzyme"/>
    <property type="match status" value="1"/>
</dbReference>
<dbReference type="Gene3D" id="3.40.50.10190">
    <property type="entry name" value="BRCT domain"/>
    <property type="match status" value="2"/>
</dbReference>